<organism evidence="2 3">
    <name type="scientific">Paenibacillus sophorae</name>
    <dbReference type="NCBI Taxonomy" id="1333845"/>
    <lineage>
        <taxon>Bacteria</taxon>
        <taxon>Bacillati</taxon>
        <taxon>Bacillota</taxon>
        <taxon>Bacilli</taxon>
        <taxon>Bacillales</taxon>
        <taxon>Paenibacillaceae</taxon>
        <taxon>Paenibacillus</taxon>
    </lineage>
</organism>
<evidence type="ECO:0000313" key="3">
    <source>
        <dbReference type="Proteomes" id="UP000683429"/>
    </source>
</evidence>
<name>A0ABX8H5J2_9BACL</name>
<dbReference type="InterPro" id="IPR041657">
    <property type="entry name" value="HTH_17"/>
</dbReference>
<gene>
    <name evidence="2" type="ORF">KP014_15610</name>
</gene>
<feature type="domain" description="Helix-turn-helix" evidence="1">
    <location>
        <begin position="23"/>
        <end position="66"/>
    </location>
</feature>
<dbReference type="EMBL" id="CP076607">
    <property type="protein sequence ID" value="QWU13426.1"/>
    <property type="molecule type" value="Genomic_DNA"/>
</dbReference>
<protein>
    <submittedName>
        <fullName evidence="2">Helix-turn-helix domain-containing protein</fullName>
    </submittedName>
</protein>
<dbReference type="Proteomes" id="UP000683429">
    <property type="component" value="Chromosome"/>
</dbReference>
<dbReference type="Pfam" id="PF12728">
    <property type="entry name" value="HTH_17"/>
    <property type="match status" value="1"/>
</dbReference>
<reference evidence="2 3" key="1">
    <citation type="submission" date="2021-06" db="EMBL/GenBank/DDBJ databases">
        <title>Whole genome sequence of Paenibacillus sophorae DSM23020 for comparative genomics.</title>
        <authorList>
            <person name="Kim M.-J."/>
            <person name="Lee G."/>
            <person name="Shin J.-H."/>
        </authorList>
    </citation>
    <scope>NUCLEOTIDE SEQUENCE [LARGE SCALE GENOMIC DNA]</scope>
    <source>
        <strain evidence="2 3">DSM 23020</strain>
    </source>
</reference>
<sequence length="69" mass="8196">MNESTIDKKVIKRLRNLPEPMEPKDIQEFLGLSKNSTYNLIESKQFHSVRIGKLYKIPKRTFVKWFLGD</sequence>
<accession>A0ABX8H5J2</accession>
<evidence type="ECO:0000259" key="1">
    <source>
        <dbReference type="Pfam" id="PF12728"/>
    </source>
</evidence>
<proteinExistence type="predicted"/>
<keyword evidence="3" id="KW-1185">Reference proteome</keyword>
<evidence type="ECO:0000313" key="2">
    <source>
        <dbReference type="EMBL" id="QWU13426.1"/>
    </source>
</evidence>